<reference evidence="6 7" key="1">
    <citation type="submission" date="2008-04" db="EMBL/GenBank/DDBJ databases">
        <title>Complete sequence of chromosome of Natranaerobius thermophilus JW/NM-WN-LF.</title>
        <authorList>
            <consortium name="US DOE Joint Genome Institute"/>
            <person name="Copeland A."/>
            <person name="Lucas S."/>
            <person name="Lapidus A."/>
            <person name="Glavina del Rio T."/>
            <person name="Dalin E."/>
            <person name="Tice H."/>
            <person name="Bruce D."/>
            <person name="Goodwin L."/>
            <person name="Pitluck S."/>
            <person name="Chertkov O."/>
            <person name="Brettin T."/>
            <person name="Detter J.C."/>
            <person name="Han C."/>
            <person name="Kuske C.R."/>
            <person name="Schmutz J."/>
            <person name="Larimer F."/>
            <person name="Land M."/>
            <person name="Hauser L."/>
            <person name="Kyrpides N."/>
            <person name="Lykidis A."/>
            <person name="Mesbah N.M."/>
            <person name="Wiegel J."/>
        </authorList>
    </citation>
    <scope>NUCLEOTIDE SEQUENCE [LARGE SCALE GENOMIC DNA]</scope>
    <source>
        <strain evidence="7">ATCC BAA-1301 / DSM 18059 / JW/NM-WN-LF</strain>
    </source>
</reference>
<dbReference type="KEGG" id="nth:Nther_0844"/>
<keyword evidence="7" id="KW-1185">Reference proteome</keyword>
<evidence type="ECO:0000313" key="6">
    <source>
        <dbReference type="EMBL" id="ACB84429.1"/>
    </source>
</evidence>
<dbReference type="InterPro" id="IPR050709">
    <property type="entry name" value="Biotin_Carboxyl_Carrier/Decarb"/>
</dbReference>
<comment type="pathway">
    <text evidence="3">Lipid metabolism; fatty acid biosynthesis.</text>
</comment>
<dbReference type="AlphaFoldDB" id="B2A863"/>
<comment type="function">
    <text evidence="3">This protein is a component of the acetyl coenzyme A carboxylase complex; first, biotin carboxylase catalyzes the carboxylation of the carrier protein and then the transcarboxylase transfers the carboxyl group to form malonyl-CoA.</text>
</comment>
<feature type="domain" description="Lipoyl-binding" evidence="5">
    <location>
        <begin position="97"/>
        <end position="173"/>
    </location>
</feature>
<dbReference type="Proteomes" id="UP000001683">
    <property type="component" value="Chromosome"/>
</dbReference>
<evidence type="ECO:0000313" key="7">
    <source>
        <dbReference type="Proteomes" id="UP000001683"/>
    </source>
</evidence>
<accession>B2A863</accession>
<dbReference type="Gene3D" id="2.40.50.100">
    <property type="match status" value="1"/>
</dbReference>
<gene>
    <name evidence="6" type="ordered locus">Nther_0844</name>
</gene>
<dbReference type="UniPathway" id="UPA00094"/>
<dbReference type="NCBIfam" id="TIGR00531">
    <property type="entry name" value="BCCP"/>
    <property type="match status" value="1"/>
</dbReference>
<reference evidence="6 7" key="2">
    <citation type="journal article" date="2011" name="J. Bacteriol.">
        <title>Complete genome sequence of the anaerobic, halophilic alkalithermophile Natranaerobius thermophilus JW/NM-WN-LF.</title>
        <authorList>
            <person name="Zhao B."/>
            <person name="Mesbah N.M."/>
            <person name="Dalin E."/>
            <person name="Goodwin L."/>
            <person name="Nolan M."/>
            <person name="Pitluck S."/>
            <person name="Chertkov O."/>
            <person name="Brettin T.S."/>
            <person name="Han J."/>
            <person name="Larimer F.W."/>
            <person name="Land M.L."/>
            <person name="Hauser L."/>
            <person name="Kyrpides N."/>
            <person name="Wiegel J."/>
        </authorList>
    </citation>
    <scope>NUCLEOTIDE SEQUENCE [LARGE SCALE GENOMIC DNA]</scope>
    <source>
        <strain evidence="7">ATCC BAA-1301 / DSM 18059 / JW/NM-WN-LF</strain>
    </source>
</reference>
<keyword evidence="3" id="KW-0443">Lipid metabolism</keyword>
<evidence type="ECO:0000256" key="4">
    <source>
        <dbReference type="SAM" id="MobiDB-lite"/>
    </source>
</evidence>
<dbReference type="HOGENOM" id="CLU_016733_3_0_9"/>
<evidence type="ECO:0000259" key="5">
    <source>
        <dbReference type="PROSITE" id="PS50968"/>
    </source>
</evidence>
<dbReference type="PROSITE" id="PS50968">
    <property type="entry name" value="BIOTINYL_LIPOYL"/>
    <property type="match status" value="1"/>
</dbReference>
<dbReference type="InParanoid" id="B2A863"/>
<name>B2A863_NATTJ</name>
<feature type="compositionally biased region" description="Basic and acidic residues" evidence="4">
    <location>
        <begin position="68"/>
        <end position="94"/>
    </location>
</feature>
<dbReference type="PRINTS" id="PR01071">
    <property type="entry name" value="ACOABIOTINCC"/>
</dbReference>
<dbReference type="GO" id="GO:0006633">
    <property type="term" value="P:fatty acid biosynthetic process"/>
    <property type="evidence" value="ECO:0007669"/>
    <property type="project" value="UniProtKB-UniPathway"/>
</dbReference>
<dbReference type="eggNOG" id="COG0511">
    <property type="taxonomic scope" value="Bacteria"/>
</dbReference>
<feature type="compositionally biased region" description="Basic and acidic residues" evidence="4">
    <location>
        <begin position="32"/>
        <end position="55"/>
    </location>
</feature>
<dbReference type="InterPro" id="IPR011053">
    <property type="entry name" value="Single_hybrid_motif"/>
</dbReference>
<dbReference type="PANTHER" id="PTHR45266">
    <property type="entry name" value="OXALOACETATE DECARBOXYLASE ALPHA CHAIN"/>
    <property type="match status" value="1"/>
</dbReference>
<dbReference type="CDD" id="cd06850">
    <property type="entry name" value="biotinyl_domain"/>
    <property type="match status" value="1"/>
</dbReference>
<feature type="region of interest" description="Disordered" evidence="4">
    <location>
        <begin position="32"/>
        <end position="94"/>
    </location>
</feature>
<keyword evidence="3" id="KW-0276">Fatty acid metabolism</keyword>
<dbReference type="RefSeq" id="WP_012447307.1">
    <property type="nucleotide sequence ID" value="NC_010718.1"/>
</dbReference>
<keyword evidence="3" id="KW-0275">Fatty acid biosynthesis</keyword>
<dbReference type="Pfam" id="PF00364">
    <property type="entry name" value="Biotin_lipoyl"/>
    <property type="match status" value="1"/>
</dbReference>
<evidence type="ECO:0000256" key="2">
    <source>
        <dbReference type="ARBA" id="ARBA00023267"/>
    </source>
</evidence>
<dbReference type="STRING" id="457570.Nther_0844"/>
<dbReference type="GO" id="GO:0003989">
    <property type="term" value="F:acetyl-CoA carboxylase activity"/>
    <property type="evidence" value="ECO:0007669"/>
    <property type="project" value="InterPro"/>
</dbReference>
<dbReference type="InterPro" id="IPR001249">
    <property type="entry name" value="AcCoA_biotinCC"/>
</dbReference>
<dbReference type="OrthoDB" id="9811735at2"/>
<organism evidence="6 7">
    <name type="scientific">Natranaerobius thermophilus (strain ATCC BAA-1301 / DSM 18059 / JW/NM-WN-LF)</name>
    <dbReference type="NCBI Taxonomy" id="457570"/>
    <lineage>
        <taxon>Bacteria</taxon>
        <taxon>Bacillati</taxon>
        <taxon>Bacillota</taxon>
        <taxon>Clostridia</taxon>
        <taxon>Natranaerobiales</taxon>
        <taxon>Natranaerobiaceae</taxon>
        <taxon>Natranaerobius</taxon>
    </lineage>
</organism>
<dbReference type="SUPFAM" id="SSF51230">
    <property type="entry name" value="Single hybrid motif"/>
    <property type="match status" value="1"/>
</dbReference>
<protein>
    <recommendedName>
        <fullName evidence="1 3">Biotin carboxyl carrier protein of acetyl-CoA carboxylase</fullName>
    </recommendedName>
</protein>
<keyword evidence="3" id="KW-0444">Lipid biosynthesis</keyword>
<keyword evidence="2 3" id="KW-0092">Biotin</keyword>
<evidence type="ECO:0000256" key="3">
    <source>
        <dbReference type="RuleBase" id="RU364072"/>
    </source>
</evidence>
<dbReference type="EMBL" id="CP001034">
    <property type="protein sequence ID" value="ACB84429.1"/>
    <property type="molecule type" value="Genomic_DNA"/>
</dbReference>
<dbReference type="GO" id="GO:0009317">
    <property type="term" value="C:acetyl-CoA carboxylase complex"/>
    <property type="evidence" value="ECO:0007669"/>
    <property type="project" value="InterPro"/>
</dbReference>
<dbReference type="FunCoup" id="B2A863">
    <property type="interactions" value="199"/>
</dbReference>
<dbReference type="InterPro" id="IPR000089">
    <property type="entry name" value="Biotin_lipoyl"/>
</dbReference>
<proteinExistence type="predicted"/>
<dbReference type="PANTHER" id="PTHR45266:SF3">
    <property type="entry name" value="OXALOACETATE DECARBOXYLASE ALPHA CHAIN"/>
    <property type="match status" value="1"/>
</dbReference>
<sequence length="176" mass="20003">MDYKEIKELMKEMNNSDLTKLKIAENNVLIEMEKQSNEVSVKTDKNNHVSISKEEVEPESNPQELQGDTDKPEREENQSKDTKDQYEEIDHDKDKQLEIVTAPIVGTFYSAPGPDKEDYVKIGSKVEAGDVLCIVEAMKIMNEIENEVSGEVIDILCENGDTVEYGQELFKIKTSQ</sequence>
<evidence type="ECO:0000256" key="1">
    <source>
        <dbReference type="ARBA" id="ARBA00017562"/>
    </source>
</evidence>